<sequence length="940" mass="98762">MSHGHRTATALFLSLVAASTPWGGSANSLPYPSLGVVEGSLLTTAHESFDGHAKGFETAAQWTGDIIRSKEEDNARAPHLVCTEYNRGGETLSRLQELLSPEAVRSVAHSSTHGACFFVTASHAEARAMSDNPYYGLTSISPFPSALKVAPGVLEHGVSRDQASQSPGRLATTHGHLMRKGNVEGLNLELSPGTLPAHSPQAGMFIAELLDDLMSDSIDLHGGNVWSDPVAANGEHLTTPAGAVRKREWSMAATLVHQLAVAGRTSPGDICSWDSISIHHAGNDLLLVSGLDHLLHKESGAIGSDEEATELRVACFMGLVSFLSSRLEVSRVSPRHADRLLNAVARTIIQSATITKAPLTAAGLDGTGQVIQVIQYINLIKADSVSGPASSTTSGGNRVWWVSPDGFQGDDVDDHGTHTAGSALGATIRTPAETPTTCSGTEVPGCVGGCIDADRTSWGDDLLTLMPENSSYVADIDRICPMLGCDEENEPWCLSDGVEQTLADHGGMAQGAKLSFFDIYDGNMLFEQFIGNGLWEPCLEAGCKIHSLSFGADLECAVRDTDLLYDDFMYNNPENLVVVAAGNAGEIEDGRTVCTMYSPAIGKNALAVGATSSGETRVGVTSADGDRADGTNGYSDVDTVAVFSSYGPTQDGRIKPEVVAPGDAVYSARSDGSDVHSCRLSAKSGTSMACPIVAGASAMVRQYFMDESFYLADQAARGWCDDSGRQCESFSPSSATVKALLINSANLMGGSSEPDGFRGFGRIHLEMGMPLDGEGSLALFVADSSYTSLPELSSQDFVFDVDANANLDFRATLSWIDPPASSTSGVQLVHDLDLEVVSPSGATHIMWATSGEVDSRNVNERVIIAAENVESGTYTVRVSTNHLLTDSQNYSLVVNGAMVYSSSLASASVQSSGSMMTTPVSLVSLLACAVVSMVAIACAA</sequence>
<dbReference type="PANTHER" id="PTHR43399">
    <property type="entry name" value="SUBTILISIN-RELATED"/>
    <property type="match status" value="1"/>
</dbReference>
<comment type="similarity">
    <text evidence="1 7">Belongs to the peptidase S8 family.</text>
</comment>
<dbReference type="CDD" id="cd04842">
    <property type="entry name" value="Peptidases_S8_Kp43_protease"/>
    <property type="match status" value="1"/>
</dbReference>
<dbReference type="GO" id="GO:0006508">
    <property type="term" value="P:proteolysis"/>
    <property type="evidence" value="ECO:0007669"/>
    <property type="project" value="UniProtKB-KW"/>
</dbReference>
<keyword evidence="3" id="KW-0378">Hydrolase</keyword>
<feature type="chain" id="PRO_5014354323" description="subtilisin" evidence="8">
    <location>
        <begin position="27"/>
        <end position="940"/>
    </location>
</feature>
<dbReference type="AlphaFoldDB" id="A0A2I6U1S5"/>
<dbReference type="InterPro" id="IPR034058">
    <property type="entry name" value="TagA/B/C/D_pept_dom"/>
</dbReference>
<organism evidence="10">
    <name type="scientific">Saccharina japonica</name>
    <name type="common">Sweet kelp</name>
    <name type="synonym">Laminaria japonica</name>
    <dbReference type="NCBI Taxonomy" id="88149"/>
    <lineage>
        <taxon>Eukaryota</taxon>
        <taxon>Sar</taxon>
        <taxon>Stramenopiles</taxon>
        <taxon>Ochrophyta</taxon>
        <taxon>PX clade</taxon>
        <taxon>Phaeophyceae</taxon>
        <taxon>Laminariales</taxon>
        <taxon>Laminariaceae</taxon>
        <taxon>Saccharina</taxon>
    </lineage>
</organism>
<reference evidence="10" key="1">
    <citation type="submission" date="2016-12" db="EMBL/GenBank/DDBJ databases">
        <title>Candidate genes identification of yield-related blade QTLs in the Japanese kelp Saccharina japonica based on high density SNP-based linkage map.</title>
        <authorList>
            <person name="Wang X."/>
            <person name="Chen Z."/>
            <person name="Li Q."/>
            <person name="Zhang J."/>
            <person name="Zhang P."/>
            <person name="Duan D."/>
        </authorList>
    </citation>
    <scope>NUCLEOTIDE SEQUENCE</scope>
    <source>
        <strain evidence="10">860</strain>
    </source>
</reference>
<dbReference type="SUPFAM" id="SSF49785">
    <property type="entry name" value="Galactose-binding domain-like"/>
    <property type="match status" value="1"/>
</dbReference>
<comment type="catalytic activity">
    <reaction evidence="5">
        <text>Hydrolysis of proteins with broad specificity for peptide bonds, and a preference for a large uncharged residue in P1. Hydrolyzes peptide amides.</text>
        <dbReference type="EC" id="3.4.21.62"/>
    </reaction>
</comment>
<dbReference type="InterPro" id="IPR000209">
    <property type="entry name" value="Peptidase_S8/S53_dom"/>
</dbReference>
<evidence type="ECO:0000256" key="8">
    <source>
        <dbReference type="SAM" id="SignalP"/>
    </source>
</evidence>
<dbReference type="Pfam" id="PF00082">
    <property type="entry name" value="Peptidase_S8"/>
    <property type="match status" value="1"/>
</dbReference>
<dbReference type="PROSITE" id="PS51892">
    <property type="entry name" value="SUBTILASE"/>
    <property type="match status" value="1"/>
</dbReference>
<dbReference type="PANTHER" id="PTHR43399:SF4">
    <property type="entry name" value="CELL WALL-ASSOCIATED PROTEASE"/>
    <property type="match status" value="1"/>
</dbReference>
<proteinExistence type="inferred from homology"/>
<dbReference type="SUPFAM" id="SSF52743">
    <property type="entry name" value="Subtilisin-like"/>
    <property type="match status" value="1"/>
</dbReference>
<evidence type="ECO:0000256" key="5">
    <source>
        <dbReference type="ARBA" id="ARBA00023529"/>
    </source>
</evidence>
<name>A0A2I6U1S5_SACJA</name>
<evidence type="ECO:0000256" key="3">
    <source>
        <dbReference type="ARBA" id="ARBA00022801"/>
    </source>
</evidence>
<dbReference type="EMBL" id="KY411545">
    <property type="protein sequence ID" value="AUO68239.1"/>
    <property type="molecule type" value="Genomic_DNA"/>
</dbReference>
<dbReference type="Gene3D" id="2.60.120.380">
    <property type="match status" value="1"/>
</dbReference>
<dbReference type="InterPro" id="IPR036852">
    <property type="entry name" value="Peptidase_S8/S53_dom_sf"/>
</dbReference>
<dbReference type="InterPro" id="IPR008979">
    <property type="entry name" value="Galactose-bd-like_sf"/>
</dbReference>
<dbReference type="EC" id="3.4.21.62" evidence="6"/>
<comment type="caution">
    <text evidence="7">Lacks conserved residue(s) required for the propagation of feature annotation.</text>
</comment>
<keyword evidence="4" id="KW-0720">Serine protease</keyword>
<evidence type="ECO:0000256" key="2">
    <source>
        <dbReference type="ARBA" id="ARBA00022670"/>
    </source>
</evidence>
<dbReference type="PRINTS" id="PR00723">
    <property type="entry name" value="SUBTILISIN"/>
</dbReference>
<protein>
    <recommendedName>
        <fullName evidence="6">subtilisin</fullName>
        <ecNumber evidence="6">3.4.21.62</ecNumber>
    </recommendedName>
</protein>
<evidence type="ECO:0000256" key="7">
    <source>
        <dbReference type="PROSITE-ProRule" id="PRU01240"/>
    </source>
</evidence>
<keyword evidence="8" id="KW-0732">Signal</keyword>
<feature type="domain" description="Peptidase S8/S53" evidence="9">
    <location>
        <begin position="407"/>
        <end position="759"/>
    </location>
</feature>
<evidence type="ECO:0000256" key="1">
    <source>
        <dbReference type="ARBA" id="ARBA00011073"/>
    </source>
</evidence>
<dbReference type="InterPro" id="IPR023828">
    <property type="entry name" value="Peptidase_S8_Ser-AS"/>
</dbReference>
<keyword evidence="2" id="KW-0645">Protease</keyword>
<dbReference type="Gene3D" id="3.40.50.200">
    <property type="entry name" value="Peptidase S8/S53 domain"/>
    <property type="match status" value="1"/>
</dbReference>
<dbReference type="InterPro" id="IPR051048">
    <property type="entry name" value="Peptidase_S8/S53_subtilisin"/>
</dbReference>
<evidence type="ECO:0000259" key="9">
    <source>
        <dbReference type="Pfam" id="PF00082"/>
    </source>
</evidence>
<dbReference type="GO" id="GO:0004252">
    <property type="term" value="F:serine-type endopeptidase activity"/>
    <property type="evidence" value="ECO:0007669"/>
    <property type="project" value="UniProtKB-EC"/>
</dbReference>
<evidence type="ECO:0000256" key="6">
    <source>
        <dbReference type="ARBA" id="ARBA00023619"/>
    </source>
</evidence>
<evidence type="ECO:0000256" key="4">
    <source>
        <dbReference type="ARBA" id="ARBA00022825"/>
    </source>
</evidence>
<dbReference type="PROSITE" id="PS00138">
    <property type="entry name" value="SUBTILASE_SER"/>
    <property type="match status" value="1"/>
</dbReference>
<accession>A0A2I6U1S5</accession>
<dbReference type="InterPro" id="IPR015500">
    <property type="entry name" value="Peptidase_S8_subtilisin-rel"/>
</dbReference>
<feature type="signal peptide" evidence="8">
    <location>
        <begin position="1"/>
        <end position="26"/>
    </location>
</feature>
<evidence type="ECO:0000313" key="10">
    <source>
        <dbReference type="EMBL" id="AUO68239.1"/>
    </source>
</evidence>